<feature type="region of interest" description="Disordered" evidence="1">
    <location>
        <begin position="1"/>
        <end position="29"/>
    </location>
</feature>
<feature type="compositionally biased region" description="Polar residues" evidence="1">
    <location>
        <begin position="1"/>
        <end position="10"/>
    </location>
</feature>
<dbReference type="SUPFAM" id="SSF53335">
    <property type="entry name" value="S-adenosyl-L-methionine-dependent methyltransferases"/>
    <property type="match status" value="1"/>
</dbReference>
<dbReference type="InterPro" id="IPR029063">
    <property type="entry name" value="SAM-dependent_MTases_sf"/>
</dbReference>
<dbReference type="PANTHER" id="PTHR47739:SF1">
    <property type="entry name" value="TRNA1(VAL) (ADENINE(37)-N6)-METHYLTRANSFERASE"/>
    <property type="match status" value="1"/>
</dbReference>
<dbReference type="OrthoDB" id="5489421at2"/>
<dbReference type="GO" id="GO:0032259">
    <property type="term" value="P:methylation"/>
    <property type="evidence" value="ECO:0007669"/>
    <property type="project" value="InterPro"/>
</dbReference>
<accession>A0A2Z4FGI0</accession>
<gene>
    <name evidence="2" type="ORF">DN745_00245</name>
</gene>
<dbReference type="PROSITE" id="PS00092">
    <property type="entry name" value="N6_MTASE"/>
    <property type="match status" value="1"/>
</dbReference>
<organism evidence="2 3">
    <name type="scientific">Bradymonas sediminis</name>
    <dbReference type="NCBI Taxonomy" id="1548548"/>
    <lineage>
        <taxon>Bacteria</taxon>
        <taxon>Deltaproteobacteria</taxon>
        <taxon>Bradymonadales</taxon>
        <taxon>Bradymonadaceae</taxon>
        <taxon>Bradymonas</taxon>
    </lineage>
</organism>
<dbReference type="GO" id="GO:0008168">
    <property type="term" value="F:methyltransferase activity"/>
    <property type="evidence" value="ECO:0007669"/>
    <property type="project" value="InterPro"/>
</dbReference>
<evidence type="ECO:0000313" key="3">
    <source>
        <dbReference type="Proteomes" id="UP000249799"/>
    </source>
</evidence>
<proteinExistence type="predicted"/>
<sequence length="303" mass="33254">MKSPQDSAPDNHSGPVTRDYIGKPSISEPEMSECADAPAAGLTIFQHRRGYRFGLDALLLATDLEHCGVAPPGDPKSDSPAQSAPCVVEFGAAQGIVSLCVARQYPHLEVVAVERQEALFGLLEQNIEANRLQQQVRALRLDIRDIRAPNRVDSAPGLAAHSADLVLCNPPYFKKGDRRPSANPERAAARHELHGGLGDFVDAARYILKQRGRLKIILPPIRLAELLSCIEGSDLAMETMRFFHSRADSDAYLVESVLRRGGSPDMRVRAPLFIYQNADDYSEEVRRRVDGAAALAEPMEPQQ</sequence>
<dbReference type="InterPro" id="IPR019410">
    <property type="entry name" value="Methyltransf_16"/>
</dbReference>
<dbReference type="CDD" id="cd02440">
    <property type="entry name" value="AdoMet_MTases"/>
    <property type="match status" value="1"/>
</dbReference>
<dbReference type="Pfam" id="PF10294">
    <property type="entry name" value="Methyltransf_16"/>
    <property type="match status" value="1"/>
</dbReference>
<keyword evidence="3" id="KW-1185">Reference proteome</keyword>
<evidence type="ECO:0000256" key="1">
    <source>
        <dbReference type="SAM" id="MobiDB-lite"/>
    </source>
</evidence>
<dbReference type="InterPro" id="IPR050210">
    <property type="entry name" value="tRNA_Adenine-N(6)_MTase"/>
</dbReference>
<dbReference type="AlphaFoldDB" id="A0A2Z4FGI0"/>
<dbReference type="Proteomes" id="UP000249799">
    <property type="component" value="Chromosome"/>
</dbReference>
<dbReference type="InterPro" id="IPR002052">
    <property type="entry name" value="DNA_methylase_N6_adenine_CS"/>
</dbReference>
<dbReference type="PANTHER" id="PTHR47739">
    <property type="entry name" value="TRNA1(VAL) (ADENINE(37)-N6)-METHYLTRANSFERASE"/>
    <property type="match status" value="1"/>
</dbReference>
<name>A0A2Z4FGI0_9DELT</name>
<reference evidence="2 3" key="1">
    <citation type="submission" date="2018-06" db="EMBL/GenBank/DDBJ databases">
        <title>Lujinxingia sediminis gen. nov. sp. nov., a new facultative anaerobic member of the class Deltaproteobacteria, and proposal of Lujinxingaceae fam. nov.</title>
        <authorList>
            <person name="Guo L.-Y."/>
            <person name="Li C.-M."/>
            <person name="Wang S."/>
            <person name="Du Z.-J."/>
        </authorList>
    </citation>
    <scope>NUCLEOTIDE SEQUENCE [LARGE SCALE GENOMIC DNA]</scope>
    <source>
        <strain evidence="2 3">FA350</strain>
    </source>
</reference>
<dbReference type="EMBL" id="CP030032">
    <property type="protein sequence ID" value="AWV87844.1"/>
    <property type="molecule type" value="Genomic_DNA"/>
</dbReference>
<protein>
    <recommendedName>
        <fullName evidence="4">Methyltransferase small domain-containing protein</fullName>
    </recommendedName>
</protein>
<dbReference type="GO" id="GO:0003676">
    <property type="term" value="F:nucleic acid binding"/>
    <property type="evidence" value="ECO:0007669"/>
    <property type="project" value="InterPro"/>
</dbReference>
<evidence type="ECO:0008006" key="4">
    <source>
        <dbReference type="Google" id="ProtNLM"/>
    </source>
</evidence>
<dbReference type="Gene3D" id="3.40.50.150">
    <property type="entry name" value="Vaccinia Virus protein VP39"/>
    <property type="match status" value="1"/>
</dbReference>
<dbReference type="KEGG" id="bsed:DN745_00245"/>
<evidence type="ECO:0000313" key="2">
    <source>
        <dbReference type="EMBL" id="AWV87844.1"/>
    </source>
</evidence>